<comment type="caution">
    <text evidence="2">The sequence shown here is derived from an EMBL/GenBank/DDBJ whole genome shotgun (WGS) entry which is preliminary data.</text>
</comment>
<accession>A0A4U0TYR3</accession>
<dbReference type="PANTHER" id="PTHR42345">
    <property type="entry name" value="TPR_REGION DOMAIN-CONTAINING PROTEIN"/>
    <property type="match status" value="1"/>
</dbReference>
<feature type="compositionally biased region" description="Polar residues" evidence="1">
    <location>
        <begin position="909"/>
        <end position="920"/>
    </location>
</feature>
<feature type="compositionally biased region" description="Low complexity" evidence="1">
    <location>
        <begin position="60"/>
        <end position="71"/>
    </location>
</feature>
<dbReference type="OrthoDB" id="5420387at2759"/>
<feature type="region of interest" description="Disordered" evidence="1">
    <location>
        <begin position="893"/>
        <end position="924"/>
    </location>
</feature>
<sequence>MKFRSSLQVLRDPTEDGTAPNNKPKMPFRMSSLRNKRAKTDLNMNKNCIESIDEDVAEWPTRPHTTPLPETTHPHQRSFRSRKQALQDFFRNTRDSIKAQTATTFKPSSSSSSPFSSSTTSTQGPASSKLPCRTSQKSSPLPPKPSERQAASKRQSRQIQALDIDENVLDKLLGPEKGSSRSQSRVQSEAFFLKQRIRASSRAAASSDVTAGLRALKTARETEEVRDGANEVLLGDEDDAATGDLFLVELPSMLSAQGLDPGTVGFEHFLQLPLADGMAHAEEPVDFTAKRSLLVSAPEQLGVRELDTDGLVDRLIELEAMYEALQTADALDWSNDKLEEMGEDLFTRFLDAELGTTRVGTGCVSLRTQVEALVKVLGQEGLWWDFSLVEWRIRVGQILWGDVSADELGGVGERNVLLLQVTLAAELLIRLMASESMSSDGVMSPSDVDALRGLKDTLPRKLQYDLLLARIFLGNVAFTARATQNRKTKRTSTLSARTFLTAKESPLESEAESEFLLVPKHGRRQVSGLVCFANALCWPHGEDVEERLGAKAHGGRGKIVDGDVQTRLEPSVVGNERPPSGFSAYATPLSSPLSPNFLPDASKGGHGTGIPTKRQSCQRRPELSRKGTSASVQLLATRESTAFNEPDAFQVGSWLTKSWLAGLVFPGEAASHFLISTLLENSPEAIETLGDQAELYGGFVYRGLCYWSKSCVVGRVLGAVKGSKECMGWVSVPLVPKAIGEGWMEVHVRDLPALSFTEKPRIKMAEAVVMDSDPLHGASEKGVQASDFTTPLDGPLVMGNEVRFLAFSLQPNVVDQDRAAGAQTAHLSFSSPINKLTPKLDVELTYDVHFIASINRSFKDLEKDLPPPPGHPLHSDYQYTIIPAASLLKLPSQPPLSQHGKSSRPRALSTPSDRAKQAQQAAVDDTAGQQEVVILDCRGTADLELLARAWCAKVGENALVGKTGRTCLACCVRESRALGVGVVIRI</sequence>
<name>A0A4U0TYR3_9PEZI</name>
<evidence type="ECO:0000313" key="3">
    <source>
        <dbReference type="Proteomes" id="UP000308549"/>
    </source>
</evidence>
<dbReference type="Proteomes" id="UP000308549">
    <property type="component" value="Unassembled WGS sequence"/>
</dbReference>
<dbReference type="PANTHER" id="PTHR42345:SF2">
    <property type="entry name" value="HELICASE-LIKE PROTEIN"/>
    <property type="match status" value="1"/>
</dbReference>
<feature type="region of interest" description="Disordered" evidence="1">
    <location>
        <begin position="597"/>
        <end position="631"/>
    </location>
</feature>
<feature type="region of interest" description="Disordered" evidence="1">
    <location>
        <begin position="1"/>
        <end position="81"/>
    </location>
</feature>
<keyword evidence="3" id="KW-1185">Reference proteome</keyword>
<dbReference type="AlphaFoldDB" id="A0A4U0TYR3"/>
<gene>
    <name evidence="2" type="ORF">B0A50_04398</name>
</gene>
<feature type="region of interest" description="Disordered" evidence="1">
    <location>
        <begin position="100"/>
        <end position="161"/>
    </location>
</feature>
<evidence type="ECO:0000313" key="2">
    <source>
        <dbReference type="EMBL" id="TKA27567.1"/>
    </source>
</evidence>
<protein>
    <submittedName>
        <fullName evidence="2">Uncharacterized protein</fullName>
    </submittedName>
</protein>
<feature type="compositionally biased region" description="Low complexity" evidence="1">
    <location>
        <begin position="103"/>
        <end position="122"/>
    </location>
</feature>
<evidence type="ECO:0000256" key="1">
    <source>
        <dbReference type="SAM" id="MobiDB-lite"/>
    </source>
</evidence>
<organism evidence="2 3">
    <name type="scientific">Salinomyces thailandicus</name>
    <dbReference type="NCBI Taxonomy" id="706561"/>
    <lineage>
        <taxon>Eukaryota</taxon>
        <taxon>Fungi</taxon>
        <taxon>Dikarya</taxon>
        <taxon>Ascomycota</taxon>
        <taxon>Pezizomycotina</taxon>
        <taxon>Dothideomycetes</taxon>
        <taxon>Dothideomycetidae</taxon>
        <taxon>Mycosphaerellales</taxon>
        <taxon>Teratosphaeriaceae</taxon>
        <taxon>Salinomyces</taxon>
    </lineage>
</organism>
<reference evidence="2 3" key="1">
    <citation type="submission" date="2017-03" db="EMBL/GenBank/DDBJ databases">
        <title>Genomes of endolithic fungi from Antarctica.</title>
        <authorList>
            <person name="Coleine C."/>
            <person name="Masonjones S."/>
            <person name="Stajich J.E."/>
        </authorList>
    </citation>
    <scope>NUCLEOTIDE SEQUENCE [LARGE SCALE GENOMIC DNA]</scope>
    <source>
        <strain evidence="2 3">CCFEE 6315</strain>
    </source>
</reference>
<proteinExistence type="predicted"/>
<dbReference type="EMBL" id="NAJL01000022">
    <property type="protein sequence ID" value="TKA27567.1"/>
    <property type="molecule type" value="Genomic_DNA"/>
</dbReference>